<dbReference type="EMBL" id="BAAABX010000004">
    <property type="protein sequence ID" value="GAA0386176.1"/>
    <property type="molecule type" value="Genomic_DNA"/>
</dbReference>
<keyword evidence="2" id="KW-1185">Reference proteome</keyword>
<gene>
    <name evidence="1" type="ORF">GCM10010357_03720</name>
</gene>
<proteinExistence type="predicted"/>
<evidence type="ECO:0000313" key="2">
    <source>
        <dbReference type="Proteomes" id="UP001500879"/>
    </source>
</evidence>
<protein>
    <submittedName>
        <fullName evidence="1">Uncharacterized protein</fullName>
    </submittedName>
</protein>
<sequence>MTSEPHGIASGMAYSDAPSLFSEVVWVRKYGRVLGSQDREFLLRKAAIFDRIAIKEAATFAPETALPVIEVAEGLARRLVEHDVAHAGLSLKGSELVCGDDYRVYVRQEYLAWSREQSS</sequence>
<dbReference type="RefSeq" id="WP_344018990.1">
    <property type="nucleotide sequence ID" value="NZ_BAAABX010000004.1"/>
</dbReference>
<dbReference type="Proteomes" id="UP001500879">
    <property type="component" value="Unassembled WGS sequence"/>
</dbReference>
<organism evidence="1 2">
    <name type="scientific">Streptomyces luteireticuli</name>
    <dbReference type="NCBI Taxonomy" id="173858"/>
    <lineage>
        <taxon>Bacteria</taxon>
        <taxon>Bacillati</taxon>
        <taxon>Actinomycetota</taxon>
        <taxon>Actinomycetes</taxon>
        <taxon>Kitasatosporales</taxon>
        <taxon>Streptomycetaceae</taxon>
        <taxon>Streptomyces</taxon>
    </lineage>
</organism>
<accession>A0ABP3HZY7</accession>
<name>A0ABP3HZY7_9ACTN</name>
<comment type="caution">
    <text evidence="1">The sequence shown here is derived from an EMBL/GenBank/DDBJ whole genome shotgun (WGS) entry which is preliminary data.</text>
</comment>
<evidence type="ECO:0000313" key="1">
    <source>
        <dbReference type="EMBL" id="GAA0386176.1"/>
    </source>
</evidence>
<reference evidence="2" key="1">
    <citation type="journal article" date="2019" name="Int. J. Syst. Evol. Microbiol.">
        <title>The Global Catalogue of Microorganisms (GCM) 10K type strain sequencing project: providing services to taxonomists for standard genome sequencing and annotation.</title>
        <authorList>
            <consortium name="The Broad Institute Genomics Platform"/>
            <consortium name="The Broad Institute Genome Sequencing Center for Infectious Disease"/>
            <person name="Wu L."/>
            <person name="Ma J."/>
        </authorList>
    </citation>
    <scope>NUCLEOTIDE SEQUENCE [LARGE SCALE GENOMIC DNA]</scope>
    <source>
        <strain evidence="2">JCM 4788</strain>
    </source>
</reference>